<dbReference type="EMBL" id="AFPZ01000030">
    <property type="protein sequence ID" value="EGQ26808.1"/>
    <property type="molecule type" value="Genomic_DNA"/>
</dbReference>
<dbReference type="Proteomes" id="UP000005316">
    <property type="component" value="Unassembled WGS sequence"/>
</dbReference>
<reference evidence="1 2" key="1">
    <citation type="submission" date="2011-04" db="EMBL/GenBank/DDBJ databases">
        <authorList>
            <person name="Muzny D."/>
            <person name="Qin X."/>
            <person name="Deng J."/>
            <person name="Jiang H."/>
            <person name="Liu Y."/>
            <person name="Qu J."/>
            <person name="Song X.-Z."/>
            <person name="Zhang L."/>
            <person name="Thornton R."/>
            <person name="Coyle M."/>
            <person name="Francisco L."/>
            <person name="Jackson L."/>
            <person name="Javaid M."/>
            <person name="Korchina V."/>
            <person name="Kovar C."/>
            <person name="Mata R."/>
            <person name="Mathew T."/>
            <person name="Ngo R."/>
            <person name="Nguyen L."/>
            <person name="Nguyen N."/>
            <person name="Okwuonu G."/>
            <person name="Ongeri F."/>
            <person name="Pham C."/>
            <person name="Simmons D."/>
            <person name="Wilczek-Boney K."/>
            <person name="Hale W."/>
            <person name="Jakkamsetti A."/>
            <person name="Pham P."/>
            <person name="Ruth R."/>
            <person name="San Lucas F."/>
            <person name="Warren J."/>
            <person name="Zhang J."/>
            <person name="Zhao Z."/>
            <person name="Zhou C."/>
            <person name="Zhu D."/>
            <person name="Lee S."/>
            <person name="Bess C."/>
            <person name="Blankenburg K."/>
            <person name="Forbes L."/>
            <person name="Fu Q."/>
            <person name="Gubbala S."/>
            <person name="Hirani K."/>
            <person name="Jayaseelan J.C."/>
            <person name="Lara F."/>
            <person name="Munidasa M."/>
            <person name="Palculict T."/>
            <person name="Patil S."/>
            <person name="Pu L.-L."/>
            <person name="Saada N."/>
            <person name="Tang L."/>
            <person name="Weissenberger G."/>
            <person name="Zhu Y."/>
            <person name="Hemphill L."/>
            <person name="Shang Y."/>
            <person name="Youmans B."/>
            <person name="Ayvaz T."/>
            <person name="Ross M."/>
            <person name="Santibanez J."/>
            <person name="Aqrawi P."/>
            <person name="Gross S."/>
            <person name="Joshi V."/>
            <person name="Fowler G."/>
            <person name="Nazareth L."/>
            <person name="Reid J."/>
            <person name="Worley K."/>
            <person name="Petrosino J."/>
            <person name="Highlander S."/>
            <person name="Gibbs R."/>
        </authorList>
    </citation>
    <scope>NUCLEOTIDE SEQUENCE [LARGE SCALE GENOMIC DNA]</scope>
    <source>
        <strain evidence="1 2">2681</strain>
    </source>
</reference>
<dbReference type="RefSeq" id="WP_009766066.1">
    <property type="nucleotide sequence ID" value="NZ_GL982997.1"/>
</dbReference>
<organism evidence="1 2">
    <name type="scientific">Sporosarcina newyorkensis 2681</name>
    <dbReference type="NCBI Taxonomy" id="1027292"/>
    <lineage>
        <taxon>Bacteria</taxon>
        <taxon>Bacillati</taxon>
        <taxon>Bacillota</taxon>
        <taxon>Bacilli</taxon>
        <taxon>Bacillales</taxon>
        <taxon>Caryophanaceae</taxon>
        <taxon>Sporosarcina</taxon>
    </lineage>
</organism>
<dbReference type="HOGENOM" id="CLU_798458_0_0_9"/>
<dbReference type="AlphaFoldDB" id="F9DQW9"/>
<sequence length="347" mass="39969">MIINEVFSTRQSMFVYSVSELAEMLEDHRLHLREVNTGQVRMIRRYILENAEEGQIYLPPIVAMIQQGSLDDGKPKSLAIIDGTQRVKALAHLEAAVSKLINSDDPSEQKQGFTLHYMLPNVQVAVQVFEGLEQKQADQLYIDLNTKGKKVSLSKRISYDSRNEVNQLTNRILEGNEQLQKAGVELEKTAIMRPRNKNLLSLSQLRRLVGFFMTGKTVTGKLSMYAERQLPTEESFELINSWFDELFSLYPPETIGDYEHSMLASFPLLSAITQYAYEGLDQETFRAKQEILQQRMRRLAHIDWSRDQEAWKQFSGSTRGKAKYYYLNSDKKTNDALVQWLRLEGGE</sequence>
<comment type="caution">
    <text evidence="1">The sequence shown here is derived from an EMBL/GenBank/DDBJ whole genome shotgun (WGS) entry which is preliminary data.</text>
</comment>
<proteinExistence type="predicted"/>
<dbReference type="Pfam" id="PF14072">
    <property type="entry name" value="DndB"/>
    <property type="match status" value="1"/>
</dbReference>
<evidence type="ECO:0000313" key="1">
    <source>
        <dbReference type="EMBL" id="EGQ26808.1"/>
    </source>
</evidence>
<accession>F9DQW9</accession>
<name>F9DQW9_9BACL</name>
<gene>
    <name evidence="1" type="ORF">HMPREF9372_1199</name>
</gene>
<dbReference type="eggNOG" id="ENOG5033QUS">
    <property type="taxonomic scope" value="Bacteria"/>
</dbReference>
<protein>
    <submittedName>
        <fullName evidence="1">Uncharacterized protein</fullName>
    </submittedName>
</protein>
<dbReference type="InterPro" id="IPR017642">
    <property type="entry name" value="DNA_S_mod_DndB"/>
</dbReference>
<dbReference type="OrthoDB" id="7831443at2"/>
<evidence type="ECO:0000313" key="2">
    <source>
        <dbReference type="Proteomes" id="UP000005316"/>
    </source>
</evidence>